<feature type="transmembrane region" description="Helical" evidence="1">
    <location>
        <begin position="170"/>
        <end position="193"/>
    </location>
</feature>
<evidence type="ECO:0000313" key="2">
    <source>
        <dbReference type="EMBL" id="CAJ0596812.1"/>
    </source>
</evidence>
<dbReference type="AlphaFoldDB" id="A0AA36M4J8"/>
<dbReference type="Pfam" id="PF23408">
    <property type="entry name" value="TMEM126_like"/>
    <property type="match status" value="1"/>
</dbReference>
<name>A0AA36M4J8_CYLNA</name>
<reference evidence="2" key="1">
    <citation type="submission" date="2023-07" db="EMBL/GenBank/DDBJ databases">
        <authorList>
            <consortium name="CYATHOMIX"/>
        </authorList>
    </citation>
    <scope>NUCLEOTIDE SEQUENCE</scope>
    <source>
        <strain evidence="2">N/A</strain>
    </source>
</reference>
<dbReference type="EMBL" id="CATQJL010000223">
    <property type="protein sequence ID" value="CAJ0596812.1"/>
    <property type="molecule type" value="Genomic_DNA"/>
</dbReference>
<keyword evidence="3" id="KW-1185">Reference proteome</keyword>
<protein>
    <submittedName>
        <fullName evidence="2">Uncharacterized protein</fullName>
    </submittedName>
</protein>
<keyword evidence="1" id="KW-0472">Membrane</keyword>
<dbReference type="InterPro" id="IPR057591">
    <property type="entry name" value="TMEM126-like"/>
</dbReference>
<sequence length="263" mass="29735">MSVHEPGVGTGPSPQVVELWKRVTLPHEARPDHVPITQTPISQRLSGERSWLWTNLSQMSPADQAIMMSNLTSMWPYKWERRALNWPMHIGLLANCVTSTLIATKISSDMVMFNPKMSFLEAIRQCPKSPFVFGVYSSGIAYYVMRQVYIMPHIFNENKPCSSCMLSRSVLISLVSGIILPMIATPYLCHYILLQKEKQKFPPVKTYLDFLALSTEGSRVARPLMAKLIPFQAALAAASTYALLWGRKSSRDPQWWKTTLLSA</sequence>
<dbReference type="Proteomes" id="UP001176961">
    <property type="component" value="Unassembled WGS sequence"/>
</dbReference>
<keyword evidence="1" id="KW-0812">Transmembrane</keyword>
<comment type="caution">
    <text evidence="2">The sequence shown here is derived from an EMBL/GenBank/DDBJ whole genome shotgun (WGS) entry which is preliminary data.</text>
</comment>
<feature type="transmembrane region" description="Helical" evidence="1">
    <location>
        <begin position="129"/>
        <end position="150"/>
    </location>
</feature>
<organism evidence="2 3">
    <name type="scientific">Cylicocyclus nassatus</name>
    <name type="common">Nematode worm</name>
    <dbReference type="NCBI Taxonomy" id="53992"/>
    <lineage>
        <taxon>Eukaryota</taxon>
        <taxon>Metazoa</taxon>
        <taxon>Ecdysozoa</taxon>
        <taxon>Nematoda</taxon>
        <taxon>Chromadorea</taxon>
        <taxon>Rhabditida</taxon>
        <taxon>Rhabditina</taxon>
        <taxon>Rhabditomorpha</taxon>
        <taxon>Strongyloidea</taxon>
        <taxon>Strongylidae</taxon>
        <taxon>Cylicocyclus</taxon>
    </lineage>
</organism>
<keyword evidence="1" id="KW-1133">Transmembrane helix</keyword>
<accession>A0AA36M4J8</accession>
<proteinExistence type="predicted"/>
<evidence type="ECO:0000256" key="1">
    <source>
        <dbReference type="SAM" id="Phobius"/>
    </source>
</evidence>
<gene>
    <name evidence="2" type="ORF">CYNAS_LOCUS8795</name>
</gene>
<evidence type="ECO:0000313" key="3">
    <source>
        <dbReference type="Proteomes" id="UP001176961"/>
    </source>
</evidence>